<evidence type="ECO:0000259" key="1">
    <source>
        <dbReference type="Pfam" id="PF13700"/>
    </source>
</evidence>
<dbReference type="Pfam" id="PF13700">
    <property type="entry name" value="DUF4158"/>
    <property type="match status" value="1"/>
</dbReference>
<protein>
    <recommendedName>
        <fullName evidence="1">DUF4158 domain-containing protein</fullName>
    </recommendedName>
</protein>
<comment type="caution">
    <text evidence="2">The sequence shown here is derived from an EMBL/GenBank/DDBJ whole genome shotgun (WGS) entry which is preliminary data.</text>
</comment>
<gene>
    <name evidence="2" type="ORF">ETSY1_30785</name>
</gene>
<dbReference type="InterPro" id="IPR025296">
    <property type="entry name" value="DUF4158"/>
</dbReference>
<name>W4LBR0_ENTF1</name>
<proteinExistence type="predicted"/>
<sequence>METRERRLRILGEAEIDALYGLPCFDDDERPEYFSISPAEKRALDQLHSIKSRIYFILQLGYFKSQHLFFVFGLREVEADARYVQEQYSPGFELTDLRVAKMTRLKQQKLILDLFGYQICDAEHRQALSDKARQAARLSSKPVYVFRELIHYLEGQRLVMPGS</sequence>
<dbReference type="AlphaFoldDB" id="W4LBR0"/>
<evidence type="ECO:0000313" key="2">
    <source>
        <dbReference type="EMBL" id="ETW95417.1"/>
    </source>
</evidence>
<dbReference type="Proteomes" id="UP000019141">
    <property type="component" value="Unassembled WGS sequence"/>
</dbReference>
<evidence type="ECO:0000313" key="3">
    <source>
        <dbReference type="Proteomes" id="UP000019141"/>
    </source>
</evidence>
<accession>W4LBR0</accession>
<organism evidence="2 3">
    <name type="scientific">Entotheonella factor</name>
    <dbReference type="NCBI Taxonomy" id="1429438"/>
    <lineage>
        <taxon>Bacteria</taxon>
        <taxon>Pseudomonadati</taxon>
        <taxon>Nitrospinota/Tectimicrobiota group</taxon>
        <taxon>Candidatus Tectimicrobiota</taxon>
        <taxon>Candidatus Entotheonellia</taxon>
        <taxon>Candidatus Entotheonellales</taxon>
        <taxon>Candidatus Entotheonellaceae</taxon>
        <taxon>Candidatus Entotheonella</taxon>
    </lineage>
</organism>
<reference evidence="2 3" key="1">
    <citation type="journal article" date="2014" name="Nature">
        <title>An environmental bacterial taxon with a large and distinct metabolic repertoire.</title>
        <authorList>
            <person name="Wilson M.C."/>
            <person name="Mori T."/>
            <person name="Ruckert C."/>
            <person name="Uria A.R."/>
            <person name="Helf M.J."/>
            <person name="Takada K."/>
            <person name="Gernert C."/>
            <person name="Steffens U.A."/>
            <person name="Heycke N."/>
            <person name="Schmitt S."/>
            <person name="Rinke C."/>
            <person name="Helfrich E.J."/>
            <person name="Brachmann A.O."/>
            <person name="Gurgui C."/>
            <person name="Wakimoto T."/>
            <person name="Kracht M."/>
            <person name="Crusemann M."/>
            <person name="Hentschel U."/>
            <person name="Abe I."/>
            <person name="Matsunaga S."/>
            <person name="Kalinowski J."/>
            <person name="Takeyama H."/>
            <person name="Piel J."/>
        </authorList>
    </citation>
    <scope>NUCLEOTIDE SEQUENCE [LARGE SCALE GENOMIC DNA]</scope>
    <source>
        <strain evidence="3">TSY1</strain>
    </source>
</reference>
<dbReference type="EMBL" id="AZHW01000920">
    <property type="protein sequence ID" value="ETW95417.1"/>
    <property type="molecule type" value="Genomic_DNA"/>
</dbReference>
<dbReference type="HOGENOM" id="CLU_1623891_0_0_7"/>
<keyword evidence="3" id="KW-1185">Reference proteome</keyword>
<feature type="domain" description="DUF4158" evidence="1">
    <location>
        <begin position="10"/>
        <end position="162"/>
    </location>
</feature>